<comment type="caution">
    <text evidence="3">The sequence shown here is derived from an EMBL/GenBank/DDBJ whole genome shotgun (WGS) entry which is preliminary data.</text>
</comment>
<name>A0A842HJU5_9BACT</name>
<sequence length="291" mass="30592">MKKSYQILFTHATALAALLTAPLLRADEPAPRIISIGGASTEIVFALGRGDEVVAVDLSSTYPPEAAQLPKVGYIRQISPEGVLSMNPSLIVTSESMGPPAAKAAMKQVSIPVVWCPEPESPEALYASLETVGKELDKEAEAAALITEIQGQLAEVSARTAQWETKPRVLFFMQPPSKSRAGMVAGSQTRADELIVLAGGENAASDVTRYQPYALESILAAQPDVILLGTSIGHGAGPGDADFLLGLPELSQVPAVKNGRVVTVPMDNLNFGPRLGEAALSWSEIIAPGEK</sequence>
<dbReference type="RefSeq" id="WP_185676689.1">
    <property type="nucleotide sequence ID" value="NZ_JACHVB010000052.1"/>
</dbReference>
<protein>
    <submittedName>
        <fullName evidence="3">ABC transporter substrate-binding protein</fullName>
    </submittedName>
</protein>
<dbReference type="PANTHER" id="PTHR30535:SF4">
    <property type="entry name" value="HEMIN-BINDING PERIPLASMIC PROTEIN HMUT"/>
    <property type="match status" value="1"/>
</dbReference>
<gene>
    <name evidence="3" type="ORF">H5P28_15930</name>
</gene>
<dbReference type="InterPro" id="IPR002491">
    <property type="entry name" value="ABC_transptr_periplasmic_BD"/>
</dbReference>
<evidence type="ECO:0000313" key="3">
    <source>
        <dbReference type="EMBL" id="MBC2595757.1"/>
    </source>
</evidence>
<dbReference type="SUPFAM" id="SSF53807">
    <property type="entry name" value="Helical backbone' metal receptor"/>
    <property type="match status" value="1"/>
</dbReference>
<feature type="domain" description="Fe/B12 periplasmic-binding" evidence="2">
    <location>
        <begin position="32"/>
        <end position="291"/>
    </location>
</feature>
<organism evidence="3 4">
    <name type="scientific">Ruficoccus amylovorans</name>
    <dbReference type="NCBI Taxonomy" id="1804625"/>
    <lineage>
        <taxon>Bacteria</taxon>
        <taxon>Pseudomonadati</taxon>
        <taxon>Verrucomicrobiota</taxon>
        <taxon>Opitutia</taxon>
        <taxon>Puniceicoccales</taxon>
        <taxon>Cerasicoccaceae</taxon>
        <taxon>Ruficoccus</taxon>
    </lineage>
</organism>
<dbReference type="PROSITE" id="PS50983">
    <property type="entry name" value="FE_B12_PBP"/>
    <property type="match status" value="1"/>
</dbReference>
<evidence type="ECO:0000256" key="1">
    <source>
        <dbReference type="SAM" id="SignalP"/>
    </source>
</evidence>
<keyword evidence="4" id="KW-1185">Reference proteome</keyword>
<dbReference type="Pfam" id="PF01497">
    <property type="entry name" value="Peripla_BP_2"/>
    <property type="match status" value="1"/>
</dbReference>
<proteinExistence type="predicted"/>
<dbReference type="InterPro" id="IPR050902">
    <property type="entry name" value="ABC_Transporter_SBP"/>
</dbReference>
<feature type="signal peptide" evidence="1">
    <location>
        <begin position="1"/>
        <end position="26"/>
    </location>
</feature>
<dbReference type="EMBL" id="JACHVB010000052">
    <property type="protein sequence ID" value="MBC2595757.1"/>
    <property type="molecule type" value="Genomic_DNA"/>
</dbReference>
<feature type="chain" id="PRO_5033024374" evidence="1">
    <location>
        <begin position="27"/>
        <end position="291"/>
    </location>
</feature>
<dbReference type="Proteomes" id="UP000546464">
    <property type="component" value="Unassembled WGS sequence"/>
</dbReference>
<reference evidence="3 4" key="1">
    <citation type="submission" date="2020-07" db="EMBL/GenBank/DDBJ databases">
        <authorList>
            <person name="Feng X."/>
        </authorList>
    </citation>
    <scope>NUCLEOTIDE SEQUENCE [LARGE SCALE GENOMIC DNA]</scope>
    <source>
        <strain evidence="3 4">JCM31066</strain>
    </source>
</reference>
<dbReference type="AlphaFoldDB" id="A0A842HJU5"/>
<accession>A0A842HJU5</accession>
<evidence type="ECO:0000259" key="2">
    <source>
        <dbReference type="PROSITE" id="PS50983"/>
    </source>
</evidence>
<keyword evidence="1" id="KW-0732">Signal</keyword>
<dbReference type="PANTHER" id="PTHR30535">
    <property type="entry name" value="VITAMIN B12-BINDING PROTEIN"/>
    <property type="match status" value="1"/>
</dbReference>
<evidence type="ECO:0000313" key="4">
    <source>
        <dbReference type="Proteomes" id="UP000546464"/>
    </source>
</evidence>
<dbReference type="Gene3D" id="3.40.50.1980">
    <property type="entry name" value="Nitrogenase molybdenum iron protein domain"/>
    <property type="match status" value="2"/>
</dbReference>